<keyword evidence="2" id="KW-0560">Oxidoreductase</keyword>
<dbReference type="InterPro" id="IPR051122">
    <property type="entry name" value="SDR_DHRS6-like"/>
</dbReference>
<dbReference type="EMBL" id="JABFDB010000019">
    <property type="protein sequence ID" value="NYZ22451.1"/>
    <property type="molecule type" value="Genomic_DNA"/>
</dbReference>
<sequence length="254" mass="26527">MRPEHPFALTDRHVLVTGASAGIGRATAVILAGLGARITLTGRNEERLGAACAALPGEGHRAVSHDLADTDAIPPWIKAMAEAHGAFDGIVHCAGVQTGKPVRGVDRAYFDTVLHVNLLSALALARAFRQKGCNPGSGAMVLLSSVAAAIGQPGNVVYSASKGGLEAAMRGLAMELLRDRIRVNAVAPAMVETEMMDRFRLTTTADQFDAIRAAHPMGFGRPEDVAGAIAFLLSDAARWITGVTLPVDGGYLAR</sequence>
<evidence type="ECO:0000256" key="2">
    <source>
        <dbReference type="ARBA" id="ARBA00023002"/>
    </source>
</evidence>
<evidence type="ECO:0000256" key="1">
    <source>
        <dbReference type="ARBA" id="ARBA00006484"/>
    </source>
</evidence>
<proteinExistence type="inferred from homology"/>
<comment type="caution">
    <text evidence="4">The sequence shown here is derived from an EMBL/GenBank/DDBJ whole genome shotgun (WGS) entry which is preliminary data.</text>
</comment>
<dbReference type="Gene3D" id="3.40.50.720">
    <property type="entry name" value="NAD(P)-binding Rossmann-like Domain"/>
    <property type="match status" value="1"/>
</dbReference>
<dbReference type="PRINTS" id="PR00080">
    <property type="entry name" value="SDRFAMILY"/>
</dbReference>
<protein>
    <submittedName>
        <fullName evidence="4">SDR family oxidoreductase</fullName>
    </submittedName>
</protein>
<evidence type="ECO:0000259" key="3">
    <source>
        <dbReference type="SMART" id="SM00822"/>
    </source>
</evidence>
<dbReference type="Proteomes" id="UP000584642">
    <property type="component" value="Unassembled WGS sequence"/>
</dbReference>
<organism evidence="4 5">
    <name type="scientific">Azospirillum oleiclasticum</name>
    <dbReference type="NCBI Taxonomy" id="2735135"/>
    <lineage>
        <taxon>Bacteria</taxon>
        <taxon>Pseudomonadati</taxon>
        <taxon>Pseudomonadota</taxon>
        <taxon>Alphaproteobacteria</taxon>
        <taxon>Rhodospirillales</taxon>
        <taxon>Azospirillaceae</taxon>
        <taxon>Azospirillum</taxon>
    </lineage>
</organism>
<evidence type="ECO:0000313" key="4">
    <source>
        <dbReference type="EMBL" id="NYZ22451.1"/>
    </source>
</evidence>
<feature type="domain" description="Ketoreductase" evidence="3">
    <location>
        <begin position="12"/>
        <end position="189"/>
    </location>
</feature>
<dbReference type="RefSeq" id="WP_180284231.1">
    <property type="nucleotide sequence ID" value="NZ_JABFDB010000019.1"/>
</dbReference>
<evidence type="ECO:0000313" key="5">
    <source>
        <dbReference type="Proteomes" id="UP000584642"/>
    </source>
</evidence>
<dbReference type="InterPro" id="IPR057326">
    <property type="entry name" value="KR_dom"/>
</dbReference>
<name>A0ABX2TDR1_9PROT</name>
<gene>
    <name evidence="4" type="ORF">HND93_22310</name>
</gene>
<keyword evidence="5" id="KW-1185">Reference proteome</keyword>
<accession>A0ABX2TDR1</accession>
<dbReference type="PRINTS" id="PR00081">
    <property type="entry name" value="GDHRDH"/>
</dbReference>
<dbReference type="PANTHER" id="PTHR43477">
    <property type="entry name" value="DIHYDROANTICAPSIN 7-DEHYDROGENASE"/>
    <property type="match status" value="1"/>
</dbReference>
<dbReference type="InterPro" id="IPR002347">
    <property type="entry name" value="SDR_fam"/>
</dbReference>
<reference evidence="4 5" key="1">
    <citation type="submission" date="2020-05" db="EMBL/GenBank/DDBJ databases">
        <title>Azospirillum oleiclasticum sp. nov, a nitrogen-fixing and heavy crude oil-emulsifying bacterium isolated from the crude oil of Yumen Oilfield.</title>
        <authorList>
            <person name="Wu D."/>
            <person name="Cai M."/>
            <person name="Zhang X."/>
        </authorList>
    </citation>
    <scope>NUCLEOTIDE SEQUENCE [LARGE SCALE GENOMIC DNA]</scope>
    <source>
        <strain evidence="4 5">ROY-1-1-2</strain>
    </source>
</reference>
<dbReference type="SMART" id="SM00822">
    <property type="entry name" value="PKS_KR"/>
    <property type="match status" value="1"/>
</dbReference>
<dbReference type="PANTHER" id="PTHR43477:SF1">
    <property type="entry name" value="DIHYDROANTICAPSIN 7-DEHYDROGENASE"/>
    <property type="match status" value="1"/>
</dbReference>
<dbReference type="SUPFAM" id="SSF51735">
    <property type="entry name" value="NAD(P)-binding Rossmann-fold domains"/>
    <property type="match status" value="1"/>
</dbReference>
<dbReference type="CDD" id="cd05233">
    <property type="entry name" value="SDR_c"/>
    <property type="match status" value="1"/>
</dbReference>
<comment type="similarity">
    <text evidence="1">Belongs to the short-chain dehydrogenases/reductases (SDR) family.</text>
</comment>
<dbReference type="InterPro" id="IPR036291">
    <property type="entry name" value="NAD(P)-bd_dom_sf"/>
</dbReference>
<dbReference type="Pfam" id="PF13561">
    <property type="entry name" value="adh_short_C2"/>
    <property type="match status" value="1"/>
</dbReference>